<proteinExistence type="predicted"/>
<name>A0A2H1EAD1_9FLAO</name>
<dbReference type="EMBL" id="LT634361">
    <property type="protein sequence ID" value="SFZ83186.1"/>
    <property type="molecule type" value="Genomic_DNA"/>
</dbReference>
<dbReference type="RefSeq" id="WP_100211351.1">
    <property type="nucleotide sequence ID" value="NZ_CP138495.1"/>
</dbReference>
<dbReference type="AlphaFoldDB" id="A0A2H1EAD1"/>
<organism evidence="1 2">
    <name type="scientific">Tenacibaculum maritimum NCIMB 2154</name>
    <dbReference type="NCBI Taxonomy" id="1349785"/>
    <lineage>
        <taxon>Bacteria</taxon>
        <taxon>Pseudomonadati</taxon>
        <taxon>Bacteroidota</taxon>
        <taxon>Flavobacteriia</taxon>
        <taxon>Flavobacteriales</taxon>
        <taxon>Flavobacteriaceae</taxon>
        <taxon>Tenacibaculum</taxon>
    </lineage>
</organism>
<dbReference type="OrthoDB" id="961266at2"/>
<dbReference type="KEGG" id="tmar:MARIT_1934"/>
<sequence>MIVGRKCLNGKVIYPYWDVGTFRGAQEKYRFKLVDGYKLINEDVNAGGGKDGRKFTVTQIARATKENRLTLIQLNKKD</sequence>
<dbReference type="Proteomes" id="UP000231564">
    <property type="component" value="Chromosome MARIT"/>
</dbReference>
<dbReference type="GeneID" id="47723431"/>
<evidence type="ECO:0000313" key="1">
    <source>
        <dbReference type="EMBL" id="SFZ83186.1"/>
    </source>
</evidence>
<keyword evidence="2" id="KW-1185">Reference proteome</keyword>
<gene>
    <name evidence="1" type="ORF">MARIT_1934</name>
</gene>
<reference evidence="1 2" key="1">
    <citation type="submission" date="2016-11" db="EMBL/GenBank/DDBJ databases">
        <authorList>
            <person name="Jaros S."/>
            <person name="Januszkiewicz K."/>
            <person name="Wedrychowicz H."/>
        </authorList>
    </citation>
    <scope>NUCLEOTIDE SEQUENCE [LARGE SCALE GENOMIC DNA]</scope>
    <source>
        <strain evidence="1">NCIMB 2154T</strain>
    </source>
</reference>
<evidence type="ECO:0000313" key="2">
    <source>
        <dbReference type="Proteomes" id="UP000231564"/>
    </source>
</evidence>
<protein>
    <submittedName>
        <fullName evidence="1">Uncharacterized protein</fullName>
    </submittedName>
</protein>
<accession>A0A2H1EAD1</accession>